<protein>
    <recommendedName>
        <fullName evidence="7">Zinc finger PHD-type domain-containing protein</fullName>
    </recommendedName>
</protein>
<evidence type="ECO:0000313" key="8">
    <source>
        <dbReference type="EMBL" id="THF94256.1"/>
    </source>
</evidence>
<evidence type="ECO:0000313" key="9">
    <source>
        <dbReference type="Proteomes" id="UP000306102"/>
    </source>
</evidence>
<name>A0A4V3WIT1_CAMSN</name>
<feature type="domain" description="Zinc finger PHD-type" evidence="7">
    <location>
        <begin position="152"/>
        <end position="197"/>
    </location>
</feature>
<dbReference type="GO" id="GO:0000977">
    <property type="term" value="F:RNA polymerase II transcription regulatory region sequence-specific DNA binding"/>
    <property type="evidence" value="ECO:0007669"/>
    <property type="project" value="TreeGrafter"/>
</dbReference>
<evidence type="ECO:0000256" key="4">
    <source>
        <dbReference type="ARBA" id="ARBA00022833"/>
    </source>
</evidence>
<accession>A0A4V3WIT1</accession>
<dbReference type="GO" id="GO:0045944">
    <property type="term" value="P:positive regulation of transcription by RNA polymerase II"/>
    <property type="evidence" value="ECO:0007669"/>
    <property type="project" value="TreeGrafter"/>
</dbReference>
<evidence type="ECO:0000256" key="1">
    <source>
        <dbReference type="ARBA" id="ARBA00004123"/>
    </source>
</evidence>
<dbReference type="InterPro" id="IPR001965">
    <property type="entry name" value="Znf_PHD"/>
</dbReference>
<dbReference type="SUPFAM" id="SSF57903">
    <property type="entry name" value="FYVE/PHD zinc finger"/>
    <property type="match status" value="2"/>
</dbReference>
<dbReference type="InterPro" id="IPR032308">
    <property type="entry name" value="TDBD"/>
</dbReference>
<keyword evidence="4" id="KW-0862">Zinc</keyword>
<dbReference type="Proteomes" id="UP000306102">
    <property type="component" value="Unassembled WGS sequence"/>
</dbReference>
<evidence type="ECO:0000256" key="5">
    <source>
        <dbReference type="ARBA" id="ARBA00023242"/>
    </source>
</evidence>
<dbReference type="AlphaFoldDB" id="A0A4V3WIT1"/>
<dbReference type="Gene3D" id="3.30.40.10">
    <property type="entry name" value="Zinc/RING finger domain, C3HC4 (zinc finger)"/>
    <property type="match status" value="2"/>
</dbReference>
<sequence>MQMTRMRWIEALTVGEKKTKRERDQGRGGDRERDRGREERRGALTCSDQLKKLRDNDLHRLLFMPNGLLDGAELAYYSKGQRILRGYKQGNGIVCSCCHTEISPLQFEAHAGWSARRQPYQNIYTSSGLMLHDIALSLANGQNLATGSSDDMCAACGARGDLIICDGCPRAFHAGGAYNFSVENFDERTVMLCDQCETEYHVGCFSDSGLCDLKELPRDKWFCCDDCNMIHVVLQNLVLVGAEMIPASVSYAIHRKHVENGFIDGVSNDVQWRILSGKSRYPEHLPVLSSAAAIFSECFDPIVATSGCDLIPVMVYG</sequence>
<keyword evidence="5" id="KW-0539">Nucleus</keyword>
<evidence type="ECO:0000256" key="3">
    <source>
        <dbReference type="ARBA" id="ARBA00022771"/>
    </source>
</evidence>
<keyword evidence="9" id="KW-1185">Reference proteome</keyword>
<comment type="caution">
    <text evidence="8">The sequence shown here is derived from an EMBL/GenBank/DDBJ whole genome shotgun (WGS) entry which is preliminary data.</text>
</comment>
<dbReference type="STRING" id="542762.A0A4V3WIT1"/>
<dbReference type="PANTHER" id="PTHR47025:SF7">
    <property type="entry name" value="ACYL-COA N-ACYLTRANSFERASE WITH RING_FYVE_PHD-TYPE ZINC FINGER DOMAIN-CONTAINING PROTEIN"/>
    <property type="match status" value="1"/>
</dbReference>
<dbReference type="GO" id="GO:0003682">
    <property type="term" value="F:chromatin binding"/>
    <property type="evidence" value="ECO:0007669"/>
    <property type="project" value="TreeGrafter"/>
</dbReference>
<dbReference type="GO" id="GO:0042393">
    <property type="term" value="F:histone binding"/>
    <property type="evidence" value="ECO:0007669"/>
    <property type="project" value="TreeGrafter"/>
</dbReference>
<dbReference type="PANTHER" id="PTHR47025">
    <property type="entry name" value="AUTOIMMUNE REGULATOR"/>
    <property type="match status" value="1"/>
</dbReference>
<comment type="subcellular location">
    <subcellularLocation>
        <location evidence="1">Nucleus</location>
    </subcellularLocation>
</comment>
<organism evidence="8 9">
    <name type="scientific">Camellia sinensis var. sinensis</name>
    <name type="common">China tea</name>
    <dbReference type="NCBI Taxonomy" id="542762"/>
    <lineage>
        <taxon>Eukaryota</taxon>
        <taxon>Viridiplantae</taxon>
        <taxon>Streptophyta</taxon>
        <taxon>Embryophyta</taxon>
        <taxon>Tracheophyta</taxon>
        <taxon>Spermatophyta</taxon>
        <taxon>Magnoliopsida</taxon>
        <taxon>eudicotyledons</taxon>
        <taxon>Gunneridae</taxon>
        <taxon>Pentapetalae</taxon>
        <taxon>asterids</taxon>
        <taxon>Ericales</taxon>
        <taxon>Theaceae</taxon>
        <taxon>Camellia</taxon>
    </lineage>
</organism>
<evidence type="ECO:0000256" key="6">
    <source>
        <dbReference type="SAM" id="MobiDB-lite"/>
    </source>
</evidence>
<dbReference type="EMBL" id="SDRB02013737">
    <property type="protein sequence ID" value="THF94256.1"/>
    <property type="molecule type" value="Genomic_DNA"/>
</dbReference>
<keyword evidence="3" id="KW-0863">Zinc-finger</keyword>
<dbReference type="Pfam" id="PF16135">
    <property type="entry name" value="TDBD"/>
    <property type="match status" value="1"/>
</dbReference>
<dbReference type="GO" id="GO:0005634">
    <property type="term" value="C:nucleus"/>
    <property type="evidence" value="ECO:0007669"/>
    <property type="project" value="UniProtKB-SubCell"/>
</dbReference>
<dbReference type="GO" id="GO:0008270">
    <property type="term" value="F:zinc ion binding"/>
    <property type="evidence" value="ECO:0007669"/>
    <property type="project" value="UniProtKB-KW"/>
</dbReference>
<dbReference type="InterPro" id="IPR011011">
    <property type="entry name" value="Znf_FYVE_PHD"/>
</dbReference>
<feature type="region of interest" description="Disordered" evidence="6">
    <location>
        <begin position="17"/>
        <end position="42"/>
    </location>
</feature>
<keyword evidence="2" id="KW-0479">Metal-binding</keyword>
<evidence type="ECO:0000256" key="2">
    <source>
        <dbReference type="ARBA" id="ARBA00022723"/>
    </source>
</evidence>
<proteinExistence type="predicted"/>
<gene>
    <name evidence="8" type="ORF">TEA_011482</name>
</gene>
<dbReference type="SMART" id="SM00249">
    <property type="entry name" value="PHD"/>
    <property type="match status" value="1"/>
</dbReference>
<evidence type="ECO:0000259" key="7">
    <source>
        <dbReference type="SMART" id="SM00249"/>
    </source>
</evidence>
<dbReference type="InterPro" id="IPR013083">
    <property type="entry name" value="Znf_RING/FYVE/PHD"/>
</dbReference>
<reference evidence="8 9" key="1">
    <citation type="journal article" date="2018" name="Proc. Natl. Acad. Sci. U.S.A.">
        <title>Draft genome sequence of Camellia sinensis var. sinensis provides insights into the evolution of the tea genome and tea quality.</title>
        <authorList>
            <person name="Wei C."/>
            <person name="Yang H."/>
            <person name="Wang S."/>
            <person name="Zhao J."/>
            <person name="Liu C."/>
            <person name="Gao L."/>
            <person name="Xia E."/>
            <person name="Lu Y."/>
            <person name="Tai Y."/>
            <person name="She G."/>
            <person name="Sun J."/>
            <person name="Cao H."/>
            <person name="Tong W."/>
            <person name="Gao Q."/>
            <person name="Li Y."/>
            <person name="Deng W."/>
            <person name="Jiang X."/>
            <person name="Wang W."/>
            <person name="Chen Q."/>
            <person name="Zhang S."/>
            <person name="Li H."/>
            <person name="Wu J."/>
            <person name="Wang P."/>
            <person name="Li P."/>
            <person name="Shi C."/>
            <person name="Zheng F."/>
            <person name="Jian J."/>
            <person name="Huang B."/>
            <person name="Shan D."/>
            <person name="Shi M."/>
            <person name="Fang C."/>
            <person name="Yue Y."/>
            <person name="Li F."/>
            <person name="Li D."/>
            <person name="Wei S."/>
            <person name="Han B."/>
            <person name="Jiang C."/>
            <person name="Yin Y."/>
            <person name="Xia T."/>
            <person name="Zhang Z."/>
            <person name="Bennetzen J.L."/>
            <person name="Zhao S."/>
            <person name="Wan X."/>
        </authorList>
    </citation>
    <scope>NUCLEOTIDE SEQUENCE [LARGE SCALE GENOMIC DNA]</scope>
    <source>
        <strain evidence="9">cv. Shuchazao</strain>
        <tissue evidence="8">Leaf</tissue>
    </source>
</reference>